<proteinExistence type="predicted"/>
<evidence type="ECO:0000256" key="3">
    <source>
        <dbReference type="ARBA" id="ARBA00022902"/>
    </source>
</evidence>
<gene>
    <name evidence="9" type="ORF">DME_LOCUS4953</name>
</gene>
<protein>
    <submittedName>
        <fullName evidence="12">BHLH domain-containing protein</fullName>
    </submittedName>
</protein>
<reference evidence="12" key="1">
    <citation type="submission" date="2017-02" db="UniProtKB">
        <authorList>
            <consortium name="WormBaseParasite"/>
        </authorList>
    </citation>
    <scope>IDENTIFICATION</scope>
</reference>
<dbReference type="InterPro" id="IPR022575">
    <property type="entry name" value="NeuroD_DUF"/>
</dbReference>
<keyword evidence="3" id="KW-0524">Neurogenesis</keyword>
<evidence type="ECO:0000256" key="5">
    <source>
        <dbReference type="ARBA" id="ARBA00023125"/>
    </source>
</evidence>
<evidence type="ECO:0000256" key="7">
    <source>
        <dbReference type="ARBA" id="ARBA00023242"/>
    </source>
</evidence>
<evidence type="ECO:0000256" key="4">
    <source>
        <dbReference type="ARBA" id="ARBA00023015"/>
    </source>
</evidence>
<evidence type="ECO:0000259" key="8">
    <source>
        <dbReference type="PROSITE" id="PS50888"/>
    </source>
</evidence>
<dbReference type="GO" id="GO:0007423">
    <property type="term" value="P:sensory organ development"/>
    <property type="evidence" value="ECO:0007669"/>
    <property type="project" value="TreeGrafter"/>
</dbReference>
<evidence type="ECO:0000313" key="12">
    <source>
        <dbReference type="WBParaSite" id="DME_0000059301-mRNA-1"/>
    </source>
</evidence>
<evidence type="ECO:0000313" key="10">
    <source>
        <dbReference type="Proteomes" id="UP000038040"/>
    </source>
</evidence>
<evidence type="ECO:0000313" key="11">
    <source>
        <dbReference type="Proteomes" id="UP000274756"/>
    </source>
</evidence>
<dbReference type="PANTHER" id="PTHR19290:SF134">
    <property type="entry name" value="NEUROGENIC DIFFERENTIATION FACTOR 1"/>
    <property type="match status" value="1"/>
</dbReference>
<organism evidence="10 12">
    <name type="scientific">Dracunculus medinensis</name>
    <name type="common">Guinea worm</name>
    <dbReference type="NCBI Taxonomy" id="318479"/>
    <lineage>
        <taxon>Eukaryota</taxon>
        <taxon>Metazoa</taxon>
        <taxon>Ecdysozoa</taxon>
        <taxon>Nematoda</taxon>
        <taxon>Chromadorea</taxon>
        <taxon>Rhabditida</taxon>
        <taxon>Spirurina</taxon>
        <taxon>Dracunculoidea</taxon>
        <taxon>Dracunculidae</taxon>
        <taxon>Dracunculus</taxon>
    </lineage>
</organism>
<name>A0A0N4U1T7_DRAME</name>
<dbReference type="EMBL" id="UYYG01001151">
    <property type="protein sequence ID" value="VDN54980.1"/>
    <property type="molecule type" value="Genomic_DNA"/>
</dbReference>
<keyword evidence="2" id="KW-0221">Differentiation</keyword>
<keyword evidence="6" id="KW-0804">Transcription</keyword>
<dbReference type="Proteomes" id="UP000274756">
    <property type="component" value="Unassembled WGS sequence"/>
</dbReference>
<dbReference type="GO" id="GO:0070888">
    <property type="term" value="F:E-box binding"/>
    <property type="evidence" value="ECO:0007669"/>
    <property type="project" value="TreeGrafter"/>
</dbReference>
<dbReference type="SUPFAM" id="SSF47459">
    <property type="entry name" value="HLH, helix-loop-helix DNA-binding domain"/>
    <property type="match status" value="1"/>
</dbReference>
<evidence type="ECO:0000256" key="2">
    <source>
        <dbReference type="ARBA" id="ARBA00022782"/>
    </source>
</evidence>
<dbReference type="GO" id="GO:0046983">
    <property type="term" value="F:protein dimerization activity"/>
    <property type="evidence" value="ECO:0007669"/>
    <property type="project" value="InterPro"/>
</dbReference>
<dbReference type="PANTHER" id="PTHR19290">
    <property type="entry name" value="BASIC HELIX-LOOP-HELIX PROTEIN NEUROGENIN-RELATED"/>
    <property type="match status" value="1"/>
</dbReference>
<sequence length="176" mass="20033">MVPTASVDATAKGKLRRQKANYRERNRMHGLNRALDNLRQCVPLTTQHQKLSKIETLRLARNYIAALNYILRSGTQPTPLEYAFMLSNGMSQTTTNLIATLLNVQPRLLTCNQPNNNYFNFHNANINYYANDISHNNNSTYNIDNSNLHTNSTIIVNPPHLIDKNNSSDDLYACPR</sequence>
<keyword evidence="4" id="KW-0805">Transcription regulation</keyword>
<dbReference type="GO" id="GO:0045944">
    <property type="term" value="P:positive regulation of transcription by RNA polymerase II"/>
    <property type="evidence" value="ECO:0007669"/>
    <property type="project" value="TreeGrafter"/>
</dbReference>
<dbReference type="InterPro" id="IPR036638">
    <property type="entry name" value="HLH_DNA-bd_sf"/>
</dbReference>
<dbReference type="InterPro" id="IPR011598">
    <property type="entry name" value="bHLH_dom"/>
</dbReference>
<dbReference type="GO" id="GO:0005634">
    <property type="term" value="C:nucleus"/>
    <property type="evidence" value="ECO:0007669"/>
    <property type="project" value="TreeGrafter"/>
</dbReference>
<dbReference type="WBParaSite" id="DME_0000059301-mRNA-1">
    <property type="protein sequence ID" value="DME_0000059301-mRNA-1"/>
    <property type="gene ID" value="DME_0000059301"/>
</dbReference>
<reference evidence="9 11" key="2">
    <citation type="submission" date="2018-11" db="EMBL/GenBank/DDBJ databases">
        <authorList>
            <consortium name="Pathogen Informatics"/>
        </authorList>
    </citation>
    <scope>NUCLEOTIDE SEQUENCE [LARGE SCALE GENOMIC DNA]</scope>
</reference>
<dbReference type="PROSITE" id="PS50888">
    <property type="entry name" value="BHLH"/>
    <property type="match status" value="1"/>
</dbReference>
<evidence type="ECO:0000256" key="6">
    <source>
        <dbReference type="ARBA" id="ARBA00023163"/>
    </source>
</evidence>
<dbReference type="AlphaFoldDB" id="A0A0N4U1T7"/>
<keyword evidence="1" id="KW-0217">Developmental protein</keyword>
<evidence type="ECO:0000256" key="1">
    <source>
        <dbReference type="ARBA" id="ARBA00022473"/>
    </source>
</evidence>
<keyword evidence="7" id="KW-0539">Nucleus</keyword>
<evidence type="ECO:0000313" key="9">
    <source>
        <dbReference type="EMBL" id="VDN54980.1"/>
    </source>
</evidence>
<dbReference type="Pfam" id="PF00010">
    <property type="entry name" value="HLH"/>
    <property type="match status" value="1"/>
</dbReference>
<dbReference type="OrthoDB" id="10039134at2759"/>
<dbReference type="Proteomes" id="UP000038040">
    <property type="component" value="Unplaced"/>
</dbReference>
<dbReference type="SMART" id="SM00353">
    <property type="entry name" value="HLH"/>
    <property type="match status" value="1"/>
</dbReference>
<keyword evidence="5" id="KW-0238">DNA-binding</keyword>
<dbReference type="InterPro" id="IPR050359">
    <property type="entry name" value="bHLH_transcription_factors"/>
</dbReference>
<dbReference type="STRING" id="318479.A0A0N4U1T7"/>
<dbReference type="Pfam" id="PF12533">
    <property type="entry name" value="Neuro_bHLH"/>
    <property type="match status" value="1"/>
</dbReference>
<keyword evidence="11" id="KW-1185">Reference proteome</keyword>
<dbReference type="GO" id="GO:0061564">
    <property type="term" value="P:axon development"/>
    <property type="evidence" value="ECO:0007669"/>
    <property type="project" value="TreeGrafter"/>
</dbReference>
<dbReference type="Gene3D" id="4.10.280.10">
    <property type="entry name" value="Helix-loop-helix DNA-binding domain"/>
    <property type="match status" value="1"/>
</dbReference>
<feature type="domain" description="BHLH" evidence="8">
    <location>
        <begin position="15"/>
        <end position="67"/>
    </location>
</feature>
<dbReference type="GO" id="GO:0000981">
    <property type="term" value="F:DNA-binding transcription factor activity, RNA polymerase II-specific"/>
    <property type="evidence" value="ECO:0007669"/>
    <property type="project" value="TreeGrafter"/>
</dbReference>
<accession>A0A0N4U1T7</accession>